<name>A0A0E3MPE1_9PSED</name>
<keyword evidence="1" id="KW-0812">Transmembrane</keyword>
<dbReference type="AlphaFoldDB" id="A0A0E3MPE1"/>
<reference evidence="3 5" key="2">
    <citation type="submission" date="2018-03" db="EMBL/GenBank/DDBJ databases">
        <title>Diversity of phytobeneficial traits revealed by whole-genome analysis of worldwide-isolated phenazine-producing Pseudomonas spp.</title>
        <authorList>
            <person name="Biessy A."/>
            <person name="Novinscak A."/>
            <person name="Blom J."/>
            <person name="Leger G."/>
            <person name="Thomashow L.S."/>
            <person name="Cazorla F.M."/>
            <person name="Josic D."/>
            <person name="Filion M."/>
        </authorList>
    </citation>
    <scope>NUCLEOTIDE SEQUENCE [LARGE SCALE GENOMIC DNA]</scope>
    <source>
        <strain evidence="3 5">30B</strain>
    </source>
</reference>
<keyword evidence="1" id="KW-1133">Transmembrane helix</keyword>
<protein>
    <submittedName>
        <fullName evidence="3">Uncharacterized protein</fullName>
    </submittedName>
</protein>
<dbReference type="KEGG" id="pfb:VO64_4554"/>
<dbReference type="EMBL" id="CP011117">
    <property type="protein sequence ID" value="AKA85100.1"/>
    <property type="molecule type" value="Genomic_DNA"/>
</dbReference>
<keyword evidence="1" id="KW-0472">Membrane</keyword>
<feature type="transmembrane region" description="Helical" evidence="1">
    <location>
        <begin position="20"/>
        <end position="38"/>
    </location>
</feature>
<evidence type="ECO:0000313" key="3">
    <source>
        <dbReference type="EMBL" id="AZE53834.1"/>
    </source>
</evidence>
<evidence type="ECO:0000313" key="2">
    <source>
        <dbReference type="EMBL" id="AKA85100.1"/>
    </source>
</evidence>
<reference evidence="2 4" key="1">
    <citation type="journal article" date="2015" name="Genome Announc.">
        <title>Complete Genome Sequence of Biocontrol Strain Pseudomonas fluorescens LBUM223.</title>
        <authorList>
            <person name="Roquigny R."/>
            <person name="Arseneault T."/>
            <person name="Gadkar V.J."/>
            <person name="Novinscak A."/>
            <person name="Joly D.L."/>
            <person name="Filion M."/>
        </authorList>
    </citation>
    <scope>NUCLEOTIDE SEQUENCE [LARGE SCALE GENOMIC DNA]</scope>
    <source>
        <strain evidence="2 4">LBUM223</strain>
    </source>
</reference>
<accession>A0A0E3MPE1</accession>
<evidence type="ECO:0000313" key="5">
    <source>
        <dbReference type="Proteomes" id="UP000268696"/>
    </source>
</evidence>
<dbReference type="Proteomes" id="UP000033099">
    <property type="component" value="Chromosome"/>
</dbReference>
<proteinExistence type="predicted"/>
<gene>
    <name evidence="3" type="ORF">C4K03_1663</name>
    <name evidence="2" type="ORF">VO64_4554</name>
</gene>
<evidence type="ECO:0000313" key="4">
    <source>
        <dbReference type="Proteomes" id="UP000033099"/>
    </source>
</evidence>
<dbReference type="Proteomes" id="UP000268696">
    <property type="component" value="Chromosome"/>
</dbReference>
<evidence type="ECO:0000256" key="1">
    <source>
        <dbReference type="SAM" id="Phobius"/>
    </source>
</evidence>
<dbReference type="EMBL" id="CP027754">
    <property type="protein sequence ID" value="AZE53834.1"/>
    <property type="molecule type" value="Genomic_DNA"/>
</dbReference>
<organism evidence="3 5">
    <name type="scientific">Pseudomonas synxantha</name>
    <dbReference type="NCBI Taxonomy" id="47883"/>
    <lineage>
        <taxon>Bacteria</taxon>
        <taxon>Pseudomonadati</taxon>
        <taxon>Pseudomonadota</taxon>
        <taxon>Gammaproteobacteria</taxon>
        <taxon>Pseudomonadales</taxon>
        <taxon>Pseudomonadaceae</taxon>
        <taxon>Pseudomonas</taxon>
    </lineage>
</organism>
<reference evidence="2" key="3">
    <citation type="submission" date="2018-04" db="EMBL/GenBank/DDBJ databases">
        <authorList>
            <person name="Roquigny R."/>
            <person name="Arseneault T."/>
            <person name="Joly D."/>
            <person name="Gadkar V.J."/>
            <person name="Novinscak A."/>
            <person name="Filion M."/>
        </authorList>
    </citation>
    <scope>NUCLEOTIDE SEQUENCE</scope>
    <source>
        <strain evidence="2">LBUM223</strain>
    </source>
</reference>
<sequence length="47" mass="5361">MGSVYCCSGVVQINAAHSELFFALGIFVADWLDACQWWRIMPQARRL</sequence>